<dbReference type="SMART" id="SM00028">
    <property type="entry name" value="TPR"/>
    <property type="match status" value="4"/>
</dbReference>
<dbReference type="EMBL" id="JAAKFY010000014">
    <property type="protein sequence ID" value="KAF3846015.1"/>
    <property type="molecule type" value="Genomic_DNA"/>
</dbReference>
<dbReference type="GO" id="GO:0042470">
    <property type="term" value="C:melanosome"/>
    <property type="evidence" value="ECO:0007669"/>
    <property type="project" value="UniProtKB-SubCell"/>
</dbReference>
<proteinExistence type="inferred from homology"/>
<keyword evidence="8" id="KW-0488">Methylation</keyword>
<evidence type="ECO:0000313" key="18">
    <source>
        <dbReference type="EMBL" id="KAF3846015.1"/>
    </source>
</evidence>
<feature type="compositionally biased region" description="Basic and acidic residues" evidence="16">
    <location>
        <begin position="394"/>
        <end position="409"/>
    </location>
</feature>
<keyword evidence="11" id="KW-0694">RNA-binding</keyword>
<dbReference type="Pfam" id="PF05881">
    <property type="entry name" value="CNPase"/>
    <property type="match status" value="1"/>
</dbReference>
<dbReference type="Gene3D" id="3.40.50.300">
    <property type="entry name" value="P-loop containing nucleotide triphosphate hydrolases"/>
    <property type="match status" value="1"/>
</dbReference>
<dbReference type="InterPro" id="IPR047325">
    <property type="entry name" value="CNPase_cat"/>
</dbReference>
<dbReference type="GO" id="GO:0004113">
    <property type="term" value="F:2',3'-cyclic-nucleotide 3'-phosphodiesterase activity"/>
    <property type="evidence" value="ECO:0007669"/>
    <property type="project" value="UniProtKB-EC"/>
</dbReference>
<comment type="function">
    <text evidence="15">Catalyzes the formation of 2'-nucleotide products from 2',3'-cyclic substrates. May participate in RNA metabolism in the myelinating cell, CNP is the third most abundant protein in central nervous system myelin.</text>
</comment>
<dbReference type="Proteomes" id="UP000518266">
    <property type="component" value="Unassembled WGS sequence"/>
</dbReference>
<dbReference type="GO" id="GO:0003723">
    <property type="term" value="F:RNA binding"/>
    <property type="evidence" value="ECO:0007669"/>
    <property type="project" value="UniProtKB-KW"/>
</dbReference>
<dbReference type="Pfam" id="PF13424">
    <property type="entry name" value="TPR_12"/>
    <property type="match status" value="1"/>
</dbReference>
<dbReference type="InterPro" id="IPR027417">
    <property type="entry name" value="P-loop_NTPase"/>
</dbReference>
<organism evidence="18 19">
    <name type="scientific">Dissostichus mawsoni</name>
    <name type="common">Antarctic cod</name>
    <dbReference type="NCBI Taxonomy" id="36200"/>
    <lineage>
        <taxon>Eukaryota</taxon>
        <taxon>Metazoa</taxon>
        <taxon>Chordata</taxon>
        <taxon>Craniata</taxon>
        <taxon>Vertebrata</taxon>
        <taxon>Euteleostomi</taxon>
        <taxon>Actinopterygii</taxon>
        <taxon>Neopterygii</taxon>
        <taxon>Teleostei</taxon>
        <taxon>Neoteleostei</taxon>
        <taxon>Acanthomorphata</taxon>
        <taxon>Eupercaria</taxon>
        <taxon>Perciformes</taxon>
        <taxon>Notothenioidei</taxon>
        <taxon>Nototheniidae</taxon>
        <taxon>Dissostichus</taxon>
    </lineage>
</organism>
<evidence type="ECO:0000256" key="10">
    <source>
        <dbReference type="ARBA" id="ARBA00022801"/>
    </source>
</evidence>
<comment type="catalytic activity">
    <reaction evidence="1">
        <text>a nucleoside 2',3'-cyclic phosphate + H2O = a nucleoside 2'-phosphate + H(+)</text>
        <dbReference type="Rhea" id="RHEA:14489"/>
        <dbReference type="ChEBI" id="CHEBI:15377"/>
        <dbReference type="ChEBI" id="CHEBI:15378"/>
        <dbReference type="ChEBI" id="CHEBI:66954"/>
        <dbReference type="ChEBI" id="CHEBI:78552"/>
        <dbReference type="EC" id="3.1.4.37"/>
    </reaction>
</comment>
<dbReference type="SUPFAM" id="SSF48452">
    <property type="entry name" value="TPR-like"/>
    <property type="match status" value="1"/>
</dbReference>
<dbReference type="InterPro" id="IPR011990">
    <property type="entry name" value="TPR-like_helical_dom_sf"/>
</dbReference>
<comment type="similarity">
    <text evidence="4">Belongs to the 2H phosphoesterase superfamily. CNPase family.</text>
</comment>
<dbReference type="OrthoDB" id="3231855at2759"/>
<feature type="region of interest" description="Disordered" evidence="16">
    <location>
        <begin position="990"/>
        <end position="1009"/>
    </location>
</feature>
<feature type="compositionally biased region" description="Basic and acidic residues" evidence="16">
    <location>
        <begin position="601"/>
        <end position="614"/>
    </location>
</feature>
<evidence type="ECO:0000256" key="15">
    <source>
        <dbReference type="ARBA" id="ARBA00045937"/>
    </source>
</evidence>
<accession>A0A7J5Y9C0</accession>
<dbReference type="PANTHER" id="PTHR10156">
    <property type="entry name" value="2',3'-CYCLIC-NUCLEOTIDE 3'-PHOSPHODIESTERASE"/>
    <property type="match status" value="1"/>
</dbReference>
<feature type="compositionally biased region" description="Basic and acidic residues" evidence="16">
    <location>
        <begin position="574"/>
        <end position="592"/>
    </location>
</feature>
<dbReference type="InterPro" id="IPR009097">
    <property type="entry name" value="Cyclic_Pdiesterase"/>
</dbReference>
<evidence type="ECO:0000256" key="12">
    <source>
        <dbReference type="ARBA" id="ARBA00023136"/>
    </source>
</evidence>
<dbReference type="GO" id="GO:0016020">
    <property type="term" value="C:membrane"/>
    <property type="evidence" value="ECO:0007669"/>
    <property type="project" value="UniProtKB-SubCell"/>
</dbReference>
<evidence type="ECO:0000256" key="14">
    <source>
        <dbReference type="ARBA" id="ARBA00023289"/>
    </source>
</evidence>
<evidence type="ECO:0000256" key="13">
    <source>
        <dbReference type="ARBA" id="ARBA00023288"/>
    </source>
</evidence>
<dbReference type="PANTHER" id="PTHR10156:SF0">
    <property type="entry name" value="2',3'-CYCLIC-NUCLEOTIDE 3'-PHOSPHODIESTERASE"/>
    <property type="match status" value="1"/>
</dbReference>
<protein>
    <recommendedName>
        <fullName evidence="7">2',3'-cyclic-nucleotide 3'-phosphodiesterase</fullName>
        <ecNumber evidence="6">3.1.4.37</ecNumber>
    </recommendedName>
</protein>
<feature type="compositionally biased region" description="Basic and acidic residues" evidence="16">
    <location>
        <begin position="499"/>
        <end position="509"/>
    </location>
</feature>
<evidence type="ECO:0000256" key="7">
    <source>
        <dbReference type="ARBA" id="ARBA00014478"/>
    </source>
</evidence>
<comment type="subunit">
    <text evidence="5">Exists as monomers and homodimers.</text>
</comment>
<dbReference type="FunFam" id="1.25.40.10:FF:000795">
    <property type="entry name" value="Tetratricopeptide repeat protein 25"/>
    <property type="match status" value="1"/>
</dbReference>
<keyword evidence="12" id="KW-0472">Membrane</keyword>
<evidence type="ECO:0000256" key="3">
    <source>
        <dbReference type="ARBA" id="ARBA00004635"/>
    </source>
</evidence>
<evidence type="ECO:0000256" key="11">
    <source>
        <dbReference type="ARBA" id="ARBA00022884"/>
    </source>
</evidence>
<feature type="compositionally biased region" description="Basic and acidic residues" evidence="16">
    <location>
        <begin position="544"/>
        <end position="564"/>
    </location>
</feature>
<dbReference type="EC" id="3.1.4.37" evidence="6"/>
<keyword evidence="9" id="KW-0597">Phosphoprotein</keyword>
<sequence length="1009" mass="111350">MAFCMLVVVELTSGNAEGSLMKAEEVMKAVQGWSEKEVPNKKEVIGSLHSCIGNALIDLGDMDKALEHHQKDLELAKQCKLPDAMSRALDNIGRVYAQIGQFAQAIEFWEIKVPLVCGGLEKTWLFHEIGRCYLELNRHEEARDYGVRSVAAADEIADEKWQMNGHVLVAQAELKLGNFGSGVFHFERALTQARLQEDDSAMNGRARDHAQLRVTGNFRFPLEERSGCMCLPGFALSLYPERNAWSAATDSSTAALLSDFRLDMDTGKSVEVLNASESPQQEDTEMEKGIVSKLETPEEFSEPENPPAVDEETEQLAVNGHDKEVINLTETEELIVTENVVLSEGKTEMGDSLPTEKSEMKSEEKTEMGDNLPTEKSEMESEASLVAAPELDESSEKISEPHAALHAEPENIQLLPENDPEPVPVQTPLAESAPKPEPDKLAESVPQAEPQEQTLPEPTALLPAVDKQSPSKEEEMSDQVETETELQMKLTSGEEEVPEERVVEKDVLIEPTKEGAEEKVAETVFVAEVASEKPTEAVTLAEARAYKEVSSEKPTEVVPLKEEASAEVASVKPSEAEKEVEPEKSVESDTLKGAEAAAAETSEKNDAEVQKEEDAVPASGSLSFALLERQKTKDSMRTSRTLVVLRGLPGSGKSFLARAIADAYEDHCTLITADDHGIKPENPESSVDGYKALDEAVVACCTAGTTSSVLIVVDDTNHTQDRLARMGELAEQHHLVTVFLEPLTEWSRDPAQLTKKTRRGLEEAQLETMRGPLEEMSLPLFFGWFLLSSVQDKVRCTSMDFLKTLDTLEAFKKHLNDFTGKAEKEVDLEQYFQAKGTLHCTTKFCDYGKAPGAKEYAQNTTVKEFYGSAFELSLSALFVTPRTVGARVSLTEEQLLLWPADPEEEAGSTSLPRGSRAHITLGCAEHVEPVQTGLDLLEIETLQQERQQGEPIEEMELGSLTYYGEGRWLLTLREPICTPACFSSFYGRKEVEPTKKEPEKKKKPKCSIL</sequence>
<evidence type="ECO:0000256" key="4">
    <source>
        <dbReference type="ARBA" id="ARBA00008662"/>
    </source>
</evidence>
<evidence type="ECO:0000256" key="9">
    <source>
        <dbReference type="ARBA" id="ARBA00022553"/>
    </source>
</evidence>
<dbReference type="InterPro" id="IPR008431">
    <property type="entry name" value="CNPase"/>
</dbReference>
<keyword evidence="10" id="KW-0378">Hydrolase</keyword>
<feature type="compositionally biased region" description="Basic and acidic residues" evidence="16">
    <location>
        <begin position="345"/>
        <end position="379"/>
    </location>
</feature>
<dbReference type="Gene3D" id="1.25.40.10">
    <property type="entry name" value="Tetratricopeptide repeat domain"/>
    <property type="match status" value="1"/>
</dbReference>
<feature type="domain" description="Cyclic nucleotide phosphodiesterase catalytic" evidence="17">
    <location>
        <begin position="778"/>
        <end position="1006"/>
    </location>
</feature>
<evidence type="ECO:0000256" key="6">
    <source>
        <dbReference type="ARBA" id="ARBA00012317"/>
    </source>
</evidence>
<dbReference type="SUPFAM" id="SSF55144">
    <property type="entry name" value="LigT-like"/>
    <property type="match status" value="1"/>
</dbReference>
<feature type="compositionally biased region" description="Basic and acidic residues" evidence="16">
    <location>
        <begin position="990"/>
        <end position="1000"/>
    </location>
</feature>
<dbReference type="AlphaFoldDB" id="A0A7J5Y9C0"/>
<keyword evidence="19" id="KW-1185">Reference proteome</keyword>
<feature type="region of interest" description="Disordered" evidence="16">
    <location>
        <begin position="544"/>
        <end position="616"/>
    </location>
</feature>
<dbReference type="GO" id="GO:0009214">
    <property type="term" value="P:cyclic nucleotide catabolic process"/>
    <property type="evidence" value="ECO:0007669"/>
    <property type="project" value="InterPro"/>
</dbReference>
<comment type="subcellular location">
    <subcellularLocation>
        <location evidence="2">Melanosome</location>
    </subcellularLocation>
    <subcellularLocation>
        <location evidence="3">Membrane</location>
        <topology evidence="3">Lipid-anchor</topology>
    </subcellularLocation>
</comment>
<dbReference type="SUPFAM" id="SSF52540">
    <property type="entry name" value="P-loop containing nucleoside triphosphate hydrolases"/>
    <property type="match status" value="1"/>
</dbReference>
<reference evidence="18 19" key="1">
    <citation type="submission" date="2020-03" db="EMBL/GenBank/DDBJ databases">
        <title>Dissostichus mawsoni Genome sequencing and assembly.</title>
        <authorList>
            <person name="Park H."/>
        </authorList>
    </citation>
    <scope>NUCLEOTIDE SEQUENCE [LARGE SCALE GENOMIC DNA]</scope>
    <source>
        <strain evidence="18">DM0001</strain>
        <tissue evidence="18">Muscle</tissue>
    </source>
</reference>
<evidence type="ECO:0000256" key="16">
    <source>
        <dbReference type="SAM" id="MobiDB-lite"/>
    </source>
</evidence>
<keyword evidence="14" id="KW-0636">Prenylation</keyword>
<dbReference type="Gene3D" id="3.90.1740.10">
    <property type="entry name" value="2',3'-cyclic nucleotide 3'-phosphodiesterase superfamily"/>
    <property type="match status" value="1"/>
</dbReference>
<gene>
    <name evidence="18" type="ORF">F7725_003093</name>
</gene>
<evidence type="ECO:0000313" key="19">
    <source>
        <dbReference type="Proteomes" id="UP000518266"/>
    </source>
</evidence>
<feature type="compositionally biased region" description="Acidic residues" evidence="16">
    <location>
        <begin position="475"/>
        <end position="484"/>
    </location>
</feature>
<comment type="caution">
    <text evidence="18">The sequence shown here is derived from an EMBL/GenBank/DDBJ whole genome shotgun (WGS) entry which is preliminary data.</text>
</comment>
<evidence type="ECO:0000256" key="1">
    <source>
        <dbReference type="ARBA" id="ARBA00000610"/>
    </source>
</evidence>
<evidence type="ECO:0000256" key="2">
    <source>
        <dbReference type="ARBA" id="ARBA00004223"/>
    </source>
</evidence>
<evidence type="ECO:0000256" key="8">
    <source>
        <dbReference type="ARBA" id="ARBA00022481"/>
    </source>
</evidence>
<name>A0A7J5Y9C0_DISMA</name>
<dbReference type="Pfam" id="PF13671">
    <property type="entry name" value="AAA_33"/>
    <property type="match status" value="1"/>
</dbReference>
<feature type="region of interest" description="Disordered" evidence="16">
    <location>
        <begin position="341"/>
        <end position="509"/>
    </location>
</feature>
<evidence type="ECO:0000259" key="17">
    <source>
        <dbReference type="Pfam" id="PF05881"/>
    </source>
</evidence>
<dbReference type="InterPro" id="IPR019734">
    <property type="entry name" value="TPR_rpt"/>
</dbReference>
<evidence type="ECO:0000256" key="5">
    <source>
        <dbReference type="ARBA" id="ARBA00011781"/>
    </source>
</evidence>
<keyword evidence="13" id="KW-0449">Lipoprotein</keyword>